<proteinExistence type="predicted"/>
<feature type="domain" description="Putative nitroreductase TM1586" evidence="1">
    <location>
        <begin position="6"/>
        <end position="213"/>
    </location>
</feature>
<accession>A0A101HM48</accession>
<evidence type="ECO:0000259" key="1">
    <source>
        <dbReference type="Pfam" id="PF14512"/>
    </source>
</evidence>
<dbReference type="GO" id="GO:0016491">
    <property type="term" value="F:oxidoreductase activity"/>
    <property type="evidence" value="ECO:0007669"/>
    <property type="project" value="InterPro"/>
</dbReference>
<dbReference type="Proteomes" id="UP000054092">
    <property type="component" value="Unassembled WGS sequence"/>
</dbReference>
<dbReference type="InterPro" id="IPR029478">
    <property type="entry name" value="TM1586_NiRdase"/>
</dbReference>
<dbReference type="Pfam" id="PF14512">
    <property type="entry name" value="TM1586_NiRdase"/>
    <property type="match status" value="1"/>
</dbReference>
<dbReference type="EMBL" id="LGGP01000268">
    <property type="protein sequence ID" value="KUK79368.1"/>
    <property type="molecule type" value="Genomic_DNA"/>
</dbReference>
<protein>
    <submittedName>
        <fullName evidence="2">Nitroreductase</fullName>
    </submittedName>
</protein>
<comment type="caution">
    <text evidence="2">The sequence shown here is derived from an EMBL/GenBank/DDBJ whole genome shotgun (WGS) entry which is preliminary data.</text>
</comment>
<organism evidence="2 3">
    <name type="scientific">Mesotoga prima</name>
    <dbReference type="NCBI Taxonomy" id="1184387"/>
    <lineage>
        <taxon>Bacteria</taxon>
        <taxon>Thermotogati</taxon>
        <taxon>Thermotogota</taxon>
        <taxon>Thermotogae</taxon>
        <taxon>Kosmotogales</taxon>
        <taxon>Kosmotogaceae</taxon>
        <taxon>Mesotoga</taxon>
    </lineage>
</organism>
<sequence length="234" mass="26821">MLDKQEIMKAIGLRVTQRKFQEKQLSPEQRRQVDSAIGDIIPLNSDAPLQWYFTPQFPSSSGIVLAKLKEFTTPNLIRFGFEGEQIVLNLTLKGFSTSWARLPNYLSMIIVGFPANGEGDIVERASRFLFREANRKPFAEIVSGKTEYIDERMKDILNAGRMSPSSFNRQPWRFEILDRNSIAIHGWKKIPLIYEDVISIDLGVVISHMYLMAKSMNDDAKVEPISLRSYLLTF</sequence>
<dbReference type="CDD" id="cd02062">
    <property type="entry name" value="Nitro_FMN_reductase"/>
    <property type="match status" value="1"/>
</dbReference>
<evidence type="ECO:0000313" key="3">
    <source>
        <dbReference type="Proteomes" id="UP000054092"/>
    </source>
</evidence>
<dbReference type="Gene3D" id="3.40.109.30">
    <property type="entry name" value="putative nitroreductase (tm1586), domain 2"/>
    <property type="match status" value="1"/>
</dbReference>
<dbReference type="SUPFAM" id="SSF55469">
    <property type="entry name" value="FMN-dependent nitroreductase-like"/>
    <property type="match status" value="2"/>
</dbReference>
<evidence type="ECO:0000313" key="2">
    <source>
        <dbReference type="EMBL" id="KUK79368.1"/>
    </source>
</evidence>
<name>A0A101HM48_9BACT</name>
<dbReference type="Gene3D" id="3.40.109.10">
    <property type="entry name" value="NADH Oxidase"/>
    <property type="match status" value="1"/>
</dbReference>
<dbReference type="PATRIC" id="fig|1184387.3.peg.1864"/>
<gene>
    <name evidence="2" type="ORF">XD94_1398</name>
</gene>
<reference evidence="3" key="1">
    <citation type="journal article" date="2015" name="MBio">
        <title>Genome-Resolved Metagenomic Analysis Reveals Roles for Candidate Phyla and Other Microbial Community Members in Biogeochemical Transformations in Oil Reservoirs.</title>
        <authorList>
            <person name="Hu P."/>
            <person name="Tom L."/>
            <person name="Singh A."/>
            <person name="Thomas B.C."/>
            <person name="Baker B.J."/>
            <person name="Piceno Y.M."/>
            <person name="Andersen G.L."/>
            <person name="Banfield J.F."/>
        </authorList>
    </citation>
    <scope>NUCLEOTIDE SEQUENCE [LARGE SCALE GENOMIC DNA]</scope>
</reference>
<dbReference type="AlphaFoldDB" id="A0A101HM48"/>
<dbReference type="InterPro" id="IPR000415">
    <property type="entry name" value="Nitroreductase-like"/>
</dbReference>